<dbReference type="AlphaFoldDB" id="A0AAX6GD36"/>
<keyword evidence="2" id="KW-1185">Reference proteome</keyword>
<dbReference type="Proteomes" id="UP001140949">
    <property type="component" value="Unassembled WGS sequence"/>
</dbReference>
<organism evidence="1 2">
    <name type="scientific">Iris pallida</name>
    <name type="common">Sweet iris</name>
    <dbReference type="NCBI Taxonomy" id="29817"/>
    <lineage>
        <taxon>Eukaryota</taxon>
        <taxon>Viridiplantae</taxon>
        <taxon>Streptophyta</taxon>
        <taxon>Embryophyta</taxon>
        <taxon>Tracheophyta</taxon>
        <taxon>Spermatophyta</taxon>
        <taxon>Magnoliopsida</taxon>
        <taxon>Liliopsida</taxon>
        <taxon>Asparagales</taxon>
        <taxon>Iridaceae</taxon>
        <taxon>Iridoideae</taxon>
        <taxon>Irideae</taxon>
        <taxon>Iris</taxon>
    </lineage>
</organism>
<reference evidence="1" key="2">
    <citation type="submission" date="2023-04" db="EMBL/GenBank/DDBJ databases">
        <authorList>
            <person name="Bruccoleri R.E."/>
            <person name="Oakeley E.J."/>
            <person name="Faust A.-M."/>
            <person name="Dessus-Babus S."/>
            <person name="Altorfer M."/>
            <person name="Burckhardt D."/>
            <person name="Oertli M."/>
            <person name="Naumann U."/>
            <person name="Petersen F."/>
            <person name="Wong J."/>
        </authorList>
    </citation>
    <scope>NUCLEOTIDE SEQUENCE</scope>
    <source>
        <strain evidence="1">GSM-AAB239-AS_SAM_17_03QT</strain>
        <tissue evidence="1">Leaf</tissue>
    </source>
</reference>
<reference evidence="1" key="1">
    <citation type="journal article" date="2023" name="GigaByte">
        <title>Genome assembly of the bearded iris, Iris pallida Lam.</title>
        <authorList>
            <person name="Bruccoleri R.E."/>
            <person name="Oakeley E.J."/>
            <person name="Faust A.M.E."/>
            <person name="Altorfer M."/>
            <person name="Dessus-Babus S."/>
            <person name="Burckhardt D."/>
            <person name="Oertli M."/>
            <person name="Naumann U."/>
            <person name="Petersen F."/>
            <person name="Wong J."/>
        </authorList>
    </citation>
    <scope>NUCLEOTIDE SEQUENCE</scope>
    <source>
        <strain evidence="1">GSM-AAB239-AS_SAM_17_03QT</strain>
    </source>
</reference>
<comment type="caution">
    <text evidence="1">The sequence shown here is derived from an EMBL/GenBank/DDBJ whole genome shotgun (WGS) entry which is preliminary data.</text>
</comment>
<evidence type="ECO:0000313" key="2">
    <source>
        <dbReference type="Proteomes" id="UP001140949"/>
    </source>
</evidence>
<sequence>MVFIASFHSNFVDYNRWLGDFILSKSVDSEIVPWEPKTMEQSPGRSILCLNMIYGSSNLRRGISLTCALSGLHLHPF</sequence>
<evidence type="ECO:0000313" key="1">
    <source>
        <dbReference type="EMBL" id="KAJ6826656.1"/>
    </source>
</evidence>
<accession>A0AAX6GD36</accession>
<dbReference type="EMBL" id="JANAVB010020797">
    <property type="protein sequence ID" value="KAJ6826656.1"/>
    <property type="molecule type" value="Genomic_DNA"/>
</dbReference>
<gene>
    <name evidence="1" type="ORF">M6B38_371185</name>
</gene>
<protein>
    <submittedName>
        <fullName evidence="1">Polycomb group protein FIE2</fullName>
    </submittedName>
</protein>
<dbReference type="Gene3D" id="2.130.10.10">
    <property type="entry name" value="YVTN repeat-like/Quinoprotein amine dehydrogenase"/>
    <property type="match status" value="1"/>
</dbReference>
<dbReference type="InterPro" id="IPR015943">
    <property type="entry name" value="WD40/YVTN_repeat-like_dom_sf"/>
</dbReference>
<name>A0AAX6GD36_IRIPA</name>
<proteinExistence type="predicted"/>